<organism evidence="1">
    <name type="scientific">Solanum chacoense</name>
    <name type="common">Chaco potato</name>
    <dbReference type="NCBI Taxonomy" id="4108"/>
    <lineage>
        <taxon>Eukaryota</taxon>
        <taxon>Viridiplantae</taxon>
        <taxon>Streptophyta</taxon>
        <taxon>Embryophyta</taxon>
        <taxon>Tracheophyta</taxon>
        <taxon>Spermatophyta</taxon>
        <taxon>Magnoliopsida</taxon>
        <taxon>eudicotyledons</taxon>
        <taxon>Gunneridae</taxon>
        <taxon>Pentapetalae</taxon>
        <taxon>asterids</taxon>
        <taxon>lamiids</taxon>
        <taxon>Solanales</taxon>
        <taxon>Solanaceae</taxon>
        <taxon>Solanoideae</taxon>
        <taxon>Solaneae</taxon>
        <taxon>Solanum</taxon>
    </lineage>
</organism>
<reference evidence="1" key="1">
    <citation type="submission" date="2015-12" db="EMBL/GenBank/DDBJ databases">
        <title>Gene expression during late stages of embryo sac development: a critical building block for successful pollen-pistil interactions.</title>
        <authorList>
            <person name="Liu Y."/>
            <person name="Joly V."/>
            <person name="Sabar M."/>
            <person name="Matton D.P."/>
        </authorList>
    </citation>
    <scope>NUCLEOTIDE SEQUENCE</scope>
</reference>
<protein>
    <submittedName>
        <fullName evidence="1">Putative ovule protein</fullName>
    </submittedName>
</protein>
<dbReference type="EMBL" id="GEDG01036969">
    <property type="protein sequence ID" value="JAP08398.1"/>
    <property type="molecule type" value="Transcribed_RNA"/>
</dbReference>
<accession>A0A0V0GK14</accession>
<sequence length="66" mass="7230">MLKQTLVGTGALLVAAVSLFIFATPVEDFFRDTFTTKENSLSSTSTNSTNKLGIRYSIQNLRSTIL</sequence>
<proteinExistence type="predicted"/>
<evidence type="ECO:0000313" key="1">
    <source>
        <dbReference type="EMBL" id="JAP08398.1"/>
    </source>
</evidence>
<name>A0A0V0GK14_SOLCH</name>
<dbReference type="AlphaFoldDB" id="A0A0V0GK14"/>